<dbReference type="EMBL" id="CP016303">
    <property type="protein sequence ID" value="ASX25621.1"/>
    <property type="molecule type" value="Genomic_DNA"/>
</dbReference>
<reference evidence="1 2" key="2">
    <citation type="submission" date="2017-09" db="EMBL/GenBank/DDBJ databases">
        <title>The genome of whitefly Bemisia tabaci, a global crop pest, provides novel insights into virus transmission, host adaptation and insecticide resistance.</title>
        <authorList>
            <person name="Kaur N."/>
            <person name="Kliot A."/>
            <person name="Pinheiro P.V."/>
            <person name="Luan J."/>
            <person name="Zheng Y."/>
            <person name="Liu W."/>
            <person name="Sun H."/>
            <person name="Yang X."/>
            <person name="Xu Y."/>
            <person name="Luo Y."/>
            <person name="Kruse A."/>
            <person name="Fisher T.W."/>
            <person name="Nelson D.R."/>
            <person name="Elimelech M."/>
            <person name="MacCoss M."/>
            <person name="Johnson R."/>
            <person name="Cohen E."/>
            <person name="Hunter W.B."/>
            <person name="Brown J.K."/>
            <person name="Jander G."/>
            <person name="Cilia M."/>
            <person name="Douglas A.E."/>
            <person name="Ghanim M."/>
            <person name="Simmons A.M."/>
            <person name="Wintermantel W.M."/>
            <person name="Ling K.-S."/>
            <person name="Fei Z."/>
        </authorList>
    </citation>
    <scope>NUCLEOTIDE SEQUENCE [LARGE SCALE GENOMIC DNA]</scope>
    <source>
        <strain evidence="1 2">MEAM1</strain>
    </source>
</reference>
<evidence type="ECO:0000313" key="2">
    <source>
        <dbReference type="Proteomes" id="UP000216438"/>
    </source>
</evidence>
<dbReference type="AlphaFoldDB" id="A0A249DW15"/>
<gene>
    <name evidence="1" type="ORF">BA171_00030</name>
</gene>
<organism evidence="1 2">
    <name type="scientific">Candidatus Hamiltonella defensa</name>
    <name type="common">Bemisia tabaci</name>
    <dbReference type="NCBI Taxonomy" id="672795"/>
    <lineage>
        <taxon>Bacteria</taxon>
        <taxon>Pseudomonadati</taxon>
        <taxon>Pseudomonadota</taxon>
        <taxon>Gammaproteobacteria</taxon>
        <taxon>Enterobacterales</taxon>
        <taxon>Enterobacteriaceae</taxon>
        <taxon>aphid secondary symbionts</taxon>
        <taxon>Candidatus Williamhamiltonella</taxon>
    </lineage>
</organism>
<proteinExistence type="predicted"/>
<reference evidence="2" key="1">
    <citation type="submission" date="2016-06" db="EMBL/GenBank/DDBJ databases">
        <authorList>
            <person name="Chen W."/>
            <person name="Hasegawa D.K."/>
        </authorList>
    </citation>
    <scope>NUCLEOTIDE SEQUENCE [LARGE SCALE GENOMIC DNA]</scope>
    <source>
        <strain evidence="2">MEAM1</strain>
    </source>
</reference>
<dbReference type="Proteomes" id="UP000216438">
    <property type="component" value="Chromosome"/>
</dbReference>
<evidence type="ECO:0000313" key="1">
    <source>
        <dbReference type="EMBL" id="ASX25621.1"/>
    </source>
</evidence>
<accession>A0A249DW15</accession>
<sequence length="106" mass="11327">MSLVSARIAKTKPSTIKTLLVATKDFTFMSPIKPIGALLSNTDSSIGMREISNATKSVALQKSGSDWCENFLLQKPITPSEIIPNADIIAVLWSMIPPKNSVAAPA</sequence>
<name>A0A249DW15_9ENTR</name>
<protein>
    <submittedName>
        <fullName evidence="1">Uncharacterized protein</fullName>
    </submittedName>
</protein>